<evidence type="ECO:0008006" key="4">
    <source>
        <dbReference type="Google" id="ProtNLM"/>
    </source>
</evidence>
<name>A0A9P6QUE7_9FUNG</name>
<feature type="compositionally biased region" description="Basic and acidic residues" evidence="1">
    <location>
        <begin position="311"/>
        <end position="320"/>
    </location>
</feature>
<dbReference type="OrthoDB" id="2393659at2759"/>
<accession>A0A9P6QUE7</accession>
<feature type="compositionally biased region" description="Basic and acidic residues" evidence="1">
    <location>
        <begin position="336"/>
        <end position="351"/>
    </location>
</feature>
<evidence type="ECO:0000256" key="1">
    <source>
        <dbReference type="SAM" id="MobiDB-lite"/>
    </source>
</evidence>
<dbReference type="Gene3D" id="3.40.50.1010">
    <property type="entry name" value="5'-nuclease"/>
    <property type="match status" value="1"/>
</dbReference>
<dbReference type="InterPro" id="IPR029060">
    <property type="entry name" value="PIN-like_dom_sf"/>
</dbReference>
<dbReference type="PANTHER" id="PTHR11081">
    <property type="entry name" value="FLAP ENDONUCLEASE FAMILY MEMBER"/>
    <property type="match status" value="1"/>
</dbReference>
<dbReference type="InterPro" id="IPR006084">
    <property type="entry name" value="XPG/Rad2"/>
</dbReference>
<dbReference type="GO" id="GO:0017108">
    <property type="term" value="F:5'-flap endonuclease activity"/>
    <property type="evidence" value="ECO:0007669"/>
    <property type="project" value="TreeGrafter"/>
</dbReference>
<proteinExistence type="predicted"/>
<gene>
    <name evidence="2" type="ORF">BGZ97_006200</name>
</gene>
<dbReference type="PANTHER" id="PTHR11081:SF59">
    <property type="entry name" value="FI23547P1"/>
    <property type="match status" value="1"/>
</dbReference>
<dbReference type="AlphaFoldDB" id="A0A9P6QUE7"/>
<evidence type="ECO:0000313" key="2">
    <source>
        <dbReference type="EMBL" id="KAG0290323.1"/>
    </source>
</evidence>
<reference evidence="2" key="1">
    <citation type="journal article" date="2020" name="Fungal Divers.">
        <title>Resolving the Mortierellaceae phylogeny through synthesis of multi-gene phylogenetics and phylogenomics.</title>
        <authorList>
            <person name="Vandepol N."/>
            <person name="Liber J."/>
            <person name="Desiro A."/>
            <person name="Na H."/>
            <person name="Kennedy M."/>
            <person name="Barry K."/>
            <person name="Grigoriev I.V."/>
            <person name="Miller A.N."/>
            <person name="O'Donnell K."/>
            <person name="Stajich J.E."/>
            <person name="Bonito G."/>
        </authorList>
    </citation>
    <scope>NUCLEOTIDE SEQUENCE</scope>
    <source>
        <strain evidence="2">NVP60</strain>
    </source>
</reference>
<feature type="compositionally biased region" description="Acidic residues" evidence="1">
    <location>
        <begin position="478"/>
        <end position="504"/>
    </location>
</feature>
<sequence>MGLAGAWAWLRDKLYYPRLIHPNPQIVLPPQSKIRVDVCGSFYASIRWACTRFRGNRQLAHEVLAGIISRLGRKDQLVFYIDGHSAVEKHETHNRRRQQRKGAVETAEKGLELMEARIRKGQRLRRQHFRTIHKAINNTFHWSFDDRQEFVQYLMTEQYQVIFCDTEADPRIAEDCEQDDIVVSRGSDFLGYHTVKTIWRPVGHANANKCLVYRKSDILSSLVLTDDQLTALACVTKNDYESNVPNLGLISNYDIIKELGSSQATNQDTSGNWVPRHKSHQNYNRYRTIDQPPRDDETDHNHHHRPRYSIKARDPPKQHDPPTLVKQYTLKPMTPEQEKRWRDSQNKDKGKAKTANTTTTKPNKRRRVVKGASRSIEDKSKGELVRSMAYQHPLVCLTIGTLSANTKRALGDGTSPQLAVEACIKDITNQALSTKRDAQSFIGRYVEADYDAGLTDDDRSVLSAMCPPVSSAINNCDGADDKEEVEDNQEVEQQDDDDDDDDDSNSTNAPYKQFFLILLAYLYSRKRLPSSVVGRQVTKLFSRAAELQVAPPARRQWPRLYPTNDLLQSVSSQMFNETKKMYVTGSRELEKKLNGTNKHDASTDDSKITDATAAAPMIEEPPADVPRIEEPPTVAPAIEEPPAEAPTIEEPPADPPRIDEDLPAIENFIVLNQLVETPRRIAPLSSIQQRYVSFGERQLIALFWKWEPLKQKLVEIIKTDEYFTDPETAPAQVDAQDWSMTKSPGFILSQFVTDVGRPQTAAAKDARGYRKNTRLMDVTDIKEHLQDITHPDFDANTYNKH</sequence>
<feature type="region of interest" description="Disordered" evidence="1">
    <location>
        <begin position="264"/>
        <end position="377"/>
    </location>
</feature>
<dbReference type="Proteomes" id="UP000823405">
    <property type="component" value="Unassembled WGS sequence"/>
</dbReference>
<dbReference type="EMBL" id="JAAAIN010002756">
    <property type="protein sequence ID" value="KAG0290323.1"/>
    <property type="molecule type" value="Genomic_DNA"/>
</dbReference>
<protein>
    <recommendedName>
        <fullName evidence="4">PIN domain-like protein</fullName>
    </recommendedName>
</protein>
<dbReference type="SUPFAM" id="SSF88723">
    <property type="entry name" value="PIN domain-like"/>
    <property type="match status" value="1"/>
</dbReference>
<feature type="compositionally biased region" description="Basic residues" evidence="1">
    <location>
        <begin position="301"/>
        <end position="310"/>
    </location>
</feature>
<organism evidence="2 3">
    <name type="scientific">Linnemannia gamsii</name>
    <dbReference type="NCBI Taxonomy" id="64522"/>
    <lineage>
        <taxon>Eukaryota</taxon>
        <taxon>Fungi</taxon>
        <taxon>Fungi incertae sedis</taxon>
        <taxon>Mucoromycota</taxon>
        <taxon>Mortierellomycotina</taxon>
        <taxon>Mortierellomycetes</taxon>
        <taxon>Mortierellales</taxon>
        <taxon>Mortierellaceae</taxon>
        <taxon>Linnemannia</taxon>
    </lineage>
</organism>
<comment type="caution">
    <text evidence="2">The sequence shown here is derived from an EMBL/GenBank/DDBJ whole genome shotgun (WGS) entry which is preliminary data.</text>
</comment>
<keyword evidence="3" id="KW-1185">Reference proteome</keyword>
<feature type="non-terminal residue" evidence="2">
    <location>
        <position position="1"/>
    </location>
</feature>
<feature type="region of interest" description="Disordered" evidence="1">
    <location>
        <begin position="473"/>
        <end position="508"/>
    </location>
</feature>
<evidence type="ECO:0000313" key="3">
    <source>
        <dbReference type="Proteomes" id="UP000823405"/>
    </source>
</evidence>